<dbReference type="AlphaFoldDB" id="A0A9Q3HWA6"/>
<proteinExistence type="predicted"/>
<keyword evidence="2" id="KW-1185">Reference proteome</keyword>
<sequence length="106" mass="12379">MMNKPNPIASKNTEMDLLLKADIKDEISHQFSQFPESICPQLIHDNVNFTSWQKILLNSWRMYYNGKIEYFEEDANHENPLQNLVAILFIKNIVLTTMSLAKSLHL</sequence>
<name>A0A9Q3HWA6_9BASI</name>
<dbReference type="Proteomes" id="UP000765509">
    <property type="component" value="Unassembled WGS sequence"/>
</dbReference>
<protein>
    <submittedName>
        <fullName evidence="1">Uncharacterized protein</fullName>
    </submittedName>
</protein>
<comment type="caution">
    <text evidence="1">The sequence shown here is derived from an EMBL/GenBank/DDBJ whole genome shotgun (WGS) entry which is preliminary data.</text>
</comment>
<dbReference type="EMBL" id="AVOT02025577">
    <property type="protein sequence ID" value="MBW0516940.1"/>
    <property type="molecule type" value="Genomic_DNA"/>
</dbReference>
<reference evidence="1" key="1">
    <citation type="submission" date="2021-03" db="EMBL/GenBank/DDBJ databases">
        <title>Draft genome sequence of rust myrtle Austropuccinia psidii MF-1, a brazilian biotype.</title>
        <authorList>
            <person name="Quecine M.C."/>
            <person name="Pachon D.M.R."/>
            <person name="Bonatelli M.L."/>
            <person name="Correr F.H."/>
            <person name="Franceschini L.M."/>
            <person name="Leite T.F."/>
            <person name="Margarido G.R.A."/>
            <person name="Almeida C.A."/>
            <person name="Ferrarezi J.A."/>
            <person name="Labate C.A."/>
        </authorList>
    </citation>
    <scope>NUCLEOTIDE SEQUENCE</scope>
    <source>
        <strain evidence="1">MF-1</strain>
    </source>
</reference>
<organism evidence="1 2">
    <name type="scientific">Austropuccinia psidii MF-1</name>
    <dbReference type="NCBI Taxonomy" id="1389203"/>
    <lineage>
        <taxon>Eukaryota</taxon>
        <taxon>Fungi</taxon>
        <taxon>Dikarya</taxon>
        <taxon>Basidiomycota</taxon>
        <taxon>Pucciniomycotina</taxon>
        <taxon>Pucciniomycetes</taxon>
        <taxon>Pucciniales</taxon>
        <taxon>Sphaerophragmiaceae</taxon>
        <taxon>Austropuccinia</taxon>
    </lineage>
</organism>
<accession>A0A9Q3HWA6</accession>
<gene>
    <name evidence="1" type="ORF">O181_056655</name>
</gene>
<evidence type="ECO:0000313" key="1">
    <source>
        <dbReference type="EMBL" id="MBW0516940.1"/>
    </source>
</evidence>
<evidence type="ECO:0000313" key="2">
    <source>
        <dbReference type="Proteomes" id="UP000765509"/>
    </source>
</evidence>